<proteinExistence type="inferred from homology"/>
<dbReference type="InterPro" id="IPR010131">
    <property type="entry name" value="MdtP/NodT-like"/>
</dbReference>
<dbReference type="SUPFAM" id="SSF56954">
    <property type="entry name" value="Outer membrane efflux proteins (OEP)"/>
    <property type="match status" value="1"/>
</dbReference>
<comment type="subcellular location">
    <subcellularLocation>
        <location evidence="2">Cell membrane</location>
        <topology evidence="2">Lipid-anchor</topology>
    </subcellularLocation>
</comment>
<keyword evidence="2" id="KW-0812">Transmembrane</keyword>
<dbReference type="EMBL" id="JAUKVY010000009">
    <property type="protein sequence ID" value="MDO1533597.1"/>
    <property type="molecule type" value="Genomic_DNA"/>
</dbReference>
<keyword evidence="2" id="KW-1134">Transmembrane beta strand</keyword>
<dbReference type="Gene3D" id="2.20.200.10">
    <property type="entry name" value="Outer membrane efflux proteins (OEP)"/>
    <property type="match status" value="1"/>
</dbReference>
<dbReference type="Proteomes" id="UP001169027">
    <property type="component" value="Unassembled WGS sequence"/>
</dbReference>
<accession>A0ABT8S5T7</accession>
<keyword evidence="5" id="KW-1185">Reference proteome</keyword>
<evidence type="ECO:0000313" key="4">
    <source>
        <dbReference type="EMBL" id="MDO1533597.1"/>
    </source>
</evidence>
<evidence type="ECO:0000256" key="1">
    <source>
        <dbReference type="ARBA" id="ARBA00007613"/>
    </source>
</evidence>
<feature type="coiled-coil region" evidence="3">
    <location>
        <begin position="377"/>
        <end position="417"/>
    </location>
</feature>
<dbReference type="InterPro" id="IPR003423">
    <property type="entry name" value="OMP_efflux"/>
</dbReference>
<keyword evidence="2" id="KW-0449">Lipoprotein</keyword>
<name>A0ABT8S5T7_9BURK</name>
<dbReference type="NCBIfam" id="TIGR01845">
    <property type="entry name" value="outer_NodT"/>
    <property type="match status" value="1"/>
</dbReference>
<dbReference type="Pfam" id="PF02321">
    <property type="entry name" value="OEP"/>
    <property type="match status" value="2"/>
</dbReference>
<keyword evidence="2" id="KW-0472">Membrane</keyword>
<organism evidence="4 5">
    <name type="scientific">Variovorax ginsengisoli</name>
    <dbReference type="NCBI Taxonomy" id="363844"/>
    <lineage>
        <taxon>Bacteria</taxon>
        <taxon>Pseudomonadati</taxon>
        <taxon>Pseudomonadota</taxon>
        <taxon>Betaproteobacteria</taxon>
        <taxon>Burkholderiales</taxon>
        <taxon>Comamonadaceae</taxon>
        <taxon>Variovorax</taxon>
    </lineage>
</organism>
<keyword evidence="3" id="KW-0175">Coiled coil</keyword>
<comment type="similarity">
    <text evidence="1 2">Belongs to the outer membrane factor (OMF) (TC 1.B.17) family.</text>
</comment>
<reference evidence="4" key="1">
    <citation type="submission" date="2023-06" db="EMBL/GenBank/DDBJ databases">
        <authorList>
            <person name="Jiang Y."/>
            <person name="Liu Q."/>
        </authorList>
    </citation>
    <scope>NUCLEOTIDE SEQUENCE</scope>
    <source>
        <strain evidence="4">CGMCC 1.12090</strain>
    </source>
</reference>
<dbReference type="PANTHER" id="PTHR30203:SF21">
    <property type="entry name" value="OUTER MEMBRANE COMPONENT OF MULTIDRUG EFFLUX PUMP-RELATED"/>
    <property type="match status" value="1"/>
</dbReference>
<dbReference type="RefSeq" id="WP_301810400.1">
    <property type="nucleotide sequence ID" value="NZ_JAUJZH010000009.1"/>
</dbReference>
<keyword evidence="2" id="KW-0564">Palmitate</keyword>
<sequence length="471" mass="50446">MLVAAAVLTACAAVGPNYERPAGAVANSQVANGPFLGAGNAAFDPEPVPGDWWRLYESATLDGLVQEALVANTDLRAAAGNIERALAGLDYADAAKNPTTTLLATTTYGRRSAEEELRPGKPLSNNFVYGLGAGVSYQVDLFGQIARTIESANADTGAARAAYDTTRVTVVSETTRAFLEVCSFGREIAVAERSVALQEKSTELTRTLFRTGRGSTLDVTRASAQTDQVRATLPVLNAQKRVALYRLAVLTGHAPEDFPRAVQSCDQEPHLARPIPVGDGAGLLRRRPDIRRSEYELHSATARIGVATADLYPKITLGASIGSVGLNKNFLDTDTLKFSLGPLISWQFPDRSRIQARIRAADADQQIAFARFDGTVLNALKEAESALETYARDLERRALLEAAREKASRAAEDTQQLFALGRQGFLPVLDATRTLTVVEQSVAAADSKLASDQVNVFLALGGGWEDSGRPR</sequence>
<comment type="caution">
    <text evidence="4">The sequence shown here is derived from an EMBL/GenBank/DDBJ whole genome shotgun (WGS) entry which is preliminary data.</text>
</comment>
<protein>
    <submittedName>
        <fullName evidence="4">TolC family protein</fullName>
    </submittedName>
</protein>
<gene>
    <name evidence="4" type="ORF">Q2T77_14975</name>
</gene>
<dbReference type="Gene3D" id="1.20.1600.10">
    <property type="entry name" value="Outer membrane efflux proteins (OEP)"/>
    <property type="match status" value="1"/>
</dbReference>
<evidence type="ECO:0000256" key="3">
    <source>
        <dbReference type="SAM" id="Coils"/>
    </source>
</evidence>
<evidence type="ECO:0000313" key="5">
    <source>
        <dbReference type="Proteomes" id="UP001169027"/>
    </source>
</evidence>
<evidence type="ECO:0000256" key="2">
    <source>
        <dbReference type="RuleBase" id="RU362097"/>
    </source>
</evidence>
<dbReference type="PANTHER" id="PTHR30203">
    <property type="entry name" value="OUTER MEMBRANE CATION EFFLUX PROTEIN"/>
    <property type="match status" value="1"/>
</dbReference>